<dbReference type="Pfam" id="PF13456">
    <property type="entry name" value="RVT_3"/>
    <property type="match status" value="1"/>
</dbReference>
<dbReference type="InterPro" id="IPR002156">
    <property type="entry name" value="RNaseH_domain"/>
</dbReference>
<gene>
    <name evidence="3" type="ORF">HRI_001733800</name>
</gene>
<keyword evidence="1" id="KW-0812">Transmembrane</keyword>
<dbReference type="EMBL" id="BSYR01000017">
    <property type="protein sequence ID" value="GMI80645.1"/>
    <property type="molecule type" value="Genomic_DNA"/>
</dbReference>
<keyword evidence="1" id="KW-0472">Membrane</keyword>
<proteinExistence type="predicted"/>
<protein>
    <recommendedName>
        <fullName evidence="2">RNase H type-1 domain-containing protein</fullName>
    </recommendedName>
</protein>
<evidence type="ECO:0000313" key="4">
    <source>
        <dbReference type="Proteomes" id="UP001165190"/>
    </source>
</evidence>
<dbReference type="InterPro" id="IPR012337">
    <property type="entry name" value="RNaseH-like_sf"/>
</dbReference>
<feature type="transmembrane region" description="Helical" evidence="1">
    <location>
        <begin position="23"/>
        <end position="40"/>
    </location>
</feature>
<comment type="caution">
    <text evidence="3">The sequence shown here is derived from an EMBL/GenBank/DDBJ whole genome shotgun (WGS) entry which is preliminary data.</text>
</comment>
<dbReference type="GO" id="GO:0003676">
    <property type="term" value="F:nucleic acid binding"/>
    <property type="evidence" value="ECO:0007669"/>
    <property type="project" value="InterPro"/>
</dbReference>
<dbReference type="AlphaFoldDB" id="A0A9W7LZJ1"/>
<evidence type="ECO:0000313" key="3">
    <source>
        <dbReference type="EMBL" id="GMI80645.1"/>
    </source>
</evidence>
<dbReference type="InterPro" id="IPR044730">
    <property type="entry name" value="RNase_H-like_dom_plant"/>
</dbReference>
<dbReference type="PANTHER" id="PTHR47074:SF73">
    <property type="entry name" value="OS04G0448401 PROTEIN"/>
    <property type="match status" value="1"/>
</dbReference>
<feature type="domain" description="RNase H type-1" evidence="2">
    <location>
        <begin position="123"/>
        <end position="237"/>
    </location>
</feature>
<dbReference type="PANTHER" id="PTHR47074">
    <property type="entry name" value="BNAC02G40300D PROTEIN"/>
    <property type="match status" value="1"/>
</dbReference>
<dbReference type="SUPFAM" id="SSF53098">
    <property type="entry name" value="Ribonuclease H-like"/>
    <property type="match status" value="1"/>
</dbReference>
<sequence>MSISCSGNAPNSRPGLGVLHGNLAWLNLVPFSLVWSVWLFRNEIVFKKKVMDWLQLELLIKLRLASWFKVKYPDCVISLDELMSDFSLVSSSSSWNHLPVSPARWCPPPTGFLKLNTDVALLSNVSGGVGGLLRNNKGDVLFEFSESTNIAPPAVLEFEAMDRGIRKFLNSPWAKNSRLIVESDCQVAVDWCLEKVAPPVPFRERILNLAALARTRGICFRWIARSCNIKADKLAKQGIG</sequence>
<name>A0A9W7LZJ1_HIBTR</name>
<dbReference type="Proteomes" id="UP001165190">
    <property type="component" value="Unassembled WGS sequence"/>
</dbReference>
<dbReference type="GO" id="GO:0004523">
    <property type="term" value="F:RNA-DNA hybrid ribonuclease activity"/>
    <property type="evidence" value="ECO:0007669"/>
    <property type="project" value="InterPro"/>
</dbReference>
<evidence type="ECO:0000256" key="1">
    <source>
        <dbReference type="SAM" id="Phobius"/>
    </source>
</evidence>
<evidence type="ECO:0000259" key="2">
    <source>
        <dbReference type="Pfam" id="PF13456"/>
    </source>
</evidence>
<dbReference type="InterPro" id="IPR036397">
    <property type="entry name" value="RNaseH_sf"/>
</dbReference>
<keyword evidence="4" id="KW-1185">Reference proteome</keyword>
<dbReference type="Gene3D" id="3.30.420.10">
    <property type="entry name" value="Ribonuclease H-like superfamily/Ribonuclease H"/>
    <property type="match status" value="1"/>
</dbReference>
<organism evidence="3 4">
    <name type="scientific">Hibiscus trionum</name>
    <name type="common">Flower of an hour</name>
    <dbReference type="NCBI Taxonomy" id="183268"/>
    <lineage>
        <taxon>Eukaryota</taxon>
        <taxon>Viridiplantae</taxon>
        <taxon>Streptophyta</taxon>
        <taxon>Embryophyta</taxon>
        <taxon>Tracheophyta</taxon>
        <taxon>Spermatophyta</taxon>
        <taxon>Magnoliopsida</taxon>
        <taxon>eudicotyledons</taxon>
        <taxon>Gunneridae</taxon>
        <taxon>Pentapetalae</taxon>
        <taxon>rosids</taxon>
        <taxon>malvids</taxon>
        <taxon>Malvales</taxon>
        <taxon>Malvaceae</taxon>
        <taxon>Malvoideae</taxon>
        <taxon>Hibiscus</taxon>
    </lineage>
</organism>
<accession>A0A9W7LZJ1</accession>
<reference evidence="3" key="1">
    <citation type="submission" date="2023-05" db="EMBL/GenBank/DDBJ databases">
        <title>Genome and transcriptome analyses reveal genes involved in the formation of fine ridges on petal epidermal cells in Hibiscus trionum.</title>
        <authorList>
            <person name="Koshimizu S."/>
            <person name="Masuda S."/>
            <person name="Ishii T."/>
            <person name="Shirasu K."/>
            <person name="Hoshino A."/>
            <person name="Arita M."/>
        </authorList>
    </citation>
    <scope>NUCLEOTIDE SEQUENCE</scope>
    <source>
        <strain evidence="3">Hamamatsu line</strain>
    </source>
</reference>
<dbReference type="InterPro" id="IPR052929">
    <property type="entry name" value="RNase_H-like_EbsB-rel"/>
</dbReference>
<dbReference type="OrthoDB" id="1435117at2759"/>
<keyword evidence="1" id="KW-1133">Transmembrane helix</keyword>
<dbReference type="CDD" id="cd06222">
    <property type="entry name" value="RNase_H_like"/>
    <property type="match status" value="1"/>
</dbReference>